<name>A0A0D7AZQ9_9AGAR</name>
<dbReference type="OrthoDB" id="3263296at2759"/>
<evidence type="ECO:0000313" key="2">
    <source>
        <dbReference type="EMBL" id="KIY63853.1"/>
    </source>
</evidence>
<dbReference type="AlphaFoldDB" id="A0A0D7AZQ9"/>
<keyword evidence="3" id="KW-1185">Reference proteome</keyword>
<feature type="compositionally biased region" description="Low complexity" evidence="1">
    <location>
        <begin position="163"/>
        <end position="174"/>
    </location>
</feature>
<feature type="region of interest" description="Disordered" evidence="1">
    <location>
        <begin position="1"/>
        <end position="28"/>
    </location>
</feature>
<protein>
    <submittedName>
        <fullName evidence="2">Uncharacterized protein</fullName>
    </submittedName>
</protein>
<feature type="region of interest" description="Disordered" evidence="1">
    <location>
        <begin position="70"/>
        <end position="92"/>
    </location>
</feature>
<dbReference type="Proteomes" id="UP000054007">
    <property type="component" value="Unassembled WGS sequence"/>
</dbReference>
<gene>
    <name evidence="2" type="ORF">CYLTODRAFT_121100</name>
</gene>
<sequence>MARGASINHGAGGSGYNTSLRPPTMIERHMNSSPASFAYGQGFNAGPMPPAAAFTPGEIMGPAVYNDQDIRAGPYDGDPFSPANPYLMRQPSSASGMYHHEQAQQYDYQPQYTVPGHAPQYADVNRMPSPYERQSSAGEAFVAAAGVTMPPADRQGSPPNQGAPRSPSPQSAVPPASPRPGAANAHQQPRPDTAYDPSDAYGGM</sequence>
<dbReference type="EMBL" id="KN880668">
    <property type="protein sequence ID" value="KIY63853.1"/>
    <property type="molecule type" value="Genomic_DNA"/>
</dbReference>
<organism evidence="2 3">
    <name type="scientific">Cylindrobasidium torrendii FP15055 ss-10</name>
    <dbReference type="NCBI Taxonomy" id="1314674"/>
    <lineage>
        <taxon>Eukaryota</taxon>
        <taxon>Fungi</taxon>
        <taxon>Dikarya</taxon>
        <taxon>Basidiomycota</taxon>
        <taxon>Agaricomycotina</taxon>
        <taxon>Agaricomycetes</taxon>
        <taxon>Agaricomycetidae</taxon>
        <taxon>Agaricales</taxon>
        <taxon>Marasmiineae</taxon>
        <taxon>Physalacriaceae</taxon>
        <taxon>Cylindrobasidium</taxon>
    </lineage>
</organism>
<evidence type="ECO:0000313" key="3">
    <source>
        <dbReference type="Proteomes" id="UP000054007"/>
    </source>
</evidence>
<accession>A0A0D7AZQ9</accession>
<reference evidence="2 3" key="1">
    <citation type="journal article" date="2015" name="Fungal Genet. Biol.">
        <title>Evolution of novel wood decay mechanisms in Agaricales revealed by the genome sequences of Fistulina hepatica and Cylindrobasidium torrendii.</title>
        <authorList>
            <person name="Floudas D."/>
            <person name="Held B.W."/>
            <person name="Riley R."/>
            <person name="Nagy L.G."/>
            <person name="Koehler G."/>
            <person name="Ransdell A.S."/>
            <person name="Younus H."/>
            <person name="Chow J."/>
            <person name="Chiniquy J."/>
            <person name="Lipzen A."/>
            <person name="Tritt A."/>
            <person name="Sun H."/>
            <person name="Haridas S."/>
            <person name="LaButti K."/>
            <person name="Ohm R.A."/>
            <person name="Kues U."/>
            <person name="Blanchette R.A."/>
            <person name="Grigoriev I.V."/>
            <person name="Minto R.E."/>
            <person name="Hibbett D.S."/>
        </authorList>
    </citation>
    <scope>NUCLEOTIDE SEQUENCE [LARGE SCALE GENOMIC DNA]</scope>
    <source>
        <strain evidence="2 3">FP15055 ss-10</strain>
    </source>
</reference>
<proteinExistence type="predicted"/>
<dbReference type="STRING" id="1314674.A0A0D7AZQ9"/>
<evidence type="ECO:0000256" key="1">
    <source>
        <dbReference type="SAM" id="MobiDB-lite"/>
    </source>
</evidence>
<feature type="region of interest" description="Disordered" evidence="1">
    <location>
        <begin position="117"/>
        <end position="204"/>
    </location>
</feature>